<dbReference type="KEGG" id="mia:OCU_21440"/>
<name>H8IUQ6_MYCIA</name>
<dbReference type="AlphaFoldDB" id="H8IUQ6"/>
<dbReference type="HOGENOM" id="CLU_3009429_0_0_11"/>
<dbReference type="EMBL" id="CP003322">
    <property type="protein sequence ID" value="AFC43363.1"/>
    <property type="molecule type" value="Genomic_DNA"/>
</dbReference>
<reference evidence="1 2" key="1">
    <citation type="journal article" date="2012" name="J. Bacteriol.">
        <title>Complete genome sequence of Mycobacterium intracellulare strain ATCC 13950T.</title>
        <authorList>
            <person name="Kim B.J."/>
            <person name="Choi B.S."/>
            <person name="Lim J.S."/>
            <person name="Choi I.Y."/>
            <person name="Lee J.H."/>
            <person name="Chun J."/>
            <person name="Kook Y.H."/>
            <person name="Kim B.J."/>
        </authorList>
    </citation>
    <scope>NUCLEOTIDE SEQUENCE [LARGE SCALE GENOMIC DNA]</scope>
    <source>
        <strain evidence="2">ATCC 13950 / DSM 43223 / JCM 6384 / NCTC 13025 / 3600</strain>
    </source>
</reference>
<gene>
    <name evidence="1" type="ordered locus">OCU_21440</name>
</gene>
<proteinExistence type="predicted"/>
<protein>
    <submittedName>
        <fullName evidence="1">Uncharacterized protein</fullName>
    </submittedName>
</protein>
<evidence type="ECO:0000313" key="1">
    <source>
        <dbReference type="EMBL" id="AFC43363.1"/>
    </source>
</evidence>
<sequence length="56" mass="6251">MVDGGFLDAKWQPTTDDNMSTATVASSLTFTRSPFNSAPEPIGLIQTEDRRRRHRA</sequence>
<organism evidence="1 2">
    <name type="scientific">Mycobacterium intracellulare (strain ATCC 13950 / DSM 43223 / JCM 6384 / NCTC 13025 / 3600)</name>
    <dbReference type="NCBI Taxonomy" id="487521"/>
    <lineage>
        <taxon>Bacteria</taxon>
        <taxon>Bacillati</taxon>
        <taxon>Actinomycetota</taxon>
        <taxon>Actinomycetes</taxon>
        <taxon>Mycobacteriales</taxon>
        <taxon>Mycobacteriaceae</taxon>
        <taxon>Mycobacterium</taxon>
        <taxon>Mycobacterium avium complex (MAC)</taxon>
    </lineage>
</organism>
<evidence type="ECO:0000313" key="2">
    <source>
        <dbReference type="Proteomes" id="UP000008004"/>
    </source>
</evidence>
<accession>H8IUQ6</accession>
<dbReference type="Proteomes" id="UP000008004">
    <property type="component" value="Chromosome"/>
</dbReference>